<dbReference type="Pfam" id="PF07715">
    <property type="entry name" value="Plug"/>
    <property type="match status" value="1"/>
</dbReference>
<dbReference type="Pfam" id="PF13715">
    <property type="entry name" value="CarbopepD_reg_2"/>
    <property type="match status" value="1"/>
</dbReference>
<sequence>MKRVIFSVILFMSLSATSGWSAELIGTVTDQQGKPLANVSVVTNVAGVGTMTGTDGRFHLSYPDEASSVTFSSVGYQPRQFKIGEVPANVVLATMYYRAQDIVVRADRAQQGVTPVTFSDFTRDDIARDYTVGEFPLLLESTPNLYSYSDGGGALGYSYMSIRGFNDERISTYINGVPLNDPEDQATYFVDLPDFAASVTDIQIQRGVGNSLYGDASFGGSVNIVTNAFARQKQVKFTSGYGQYQSGGSRVGETSKQSVEYTSGLVDGRWNFTGRYSKQKSDGYRRDSWYDGWAYYFSIARLDPRSTTELHLYGGPMRM</sequence>
<dbReference type="InterPro" id="IPR008969">
    <property type="entry name" value="CarboxyPept-like_regulatory"/>
</dbReference>
<evidence type="ECO:0000313" key="6">
    <source>
        <dbReference type="Proteomes" id="UP000250918"/>
    </source>
</evidence>
<dbReference type="SUPFAM" id="SSF56935">
    <property type="entry name" value="Porins"/>
    <property type="match status" value="1"/>
</dbReference>
<keyword evidence="2" id="KW-0472">Membrane</keyword>
<dbReference type="SUPFAM" id="SSF49464">
    <property type="entry name" value="Carboxypeptidase regulatory domain-like"/>
    <property type="match status" value="1"/>
</dbReference>
<feature type="non-terminal residue" evidence="5">
    <location>
        <position position="319"/>
    </location>
</feature>
<dbReference type="EMBL" id="PQAP01000016">
    <property type="protein sequence ID" value="PWB74983.1"/>
    <property type="molecule type" value="Genomic_DNA"/>
</dbReference>
<feature type="domain" description="TonB-dependent receptor plug" evidence="4">
    <location>
        <begin position="114"/>
        <end position="220"/>
    </location>
</feature>
<feature type="signal peptide" evidence="3">
    <location>
        <begin position="1"/>
        <end position="22"/>
    </location>
</feature>
<protein>
    <recommendedName>
        <fullName evidence="4">TonB-dependent receptor plug domain-containing protein</fullName>
    </recommendedName>
</protein>
<dbReference type="PANTHER" id="PTHR30069:SF29">
    <property type="entry name" value="HEMOGLOBIN AND HEMOGLOBIN-HAPTOGLOBIN-BINDING PROTEIN 1-RELATED"/>
    <property type="match status" value="1"/>
</dbReference>
<dbReference type="InterPro" id="IPR039426">
    <property type="entry name" value="TonB-dep_rcpt-like"/>
</dbReference>
<proteinExistence type="inferred from homology"/>
<feature type="chain" id="PRO_5032411830" description="TonB-dependent receptor plug domain-containing protein" evidence="3">
    <location>
        <begin position="23"/>
        <end position="319"/>
    </location>
</feature>
<dbReference type="InterPro" id="IPR037066">
    <property type="entry name" value="Plug_dom_sf"/>
</dbReference>
<evidence type="ECO:0000256" key="3">
    <source>
        <dbReference type="SAM" id="SignalP"/>
    </source>
</evidence>
<dbReference type="Gene3D" id="2.170.130.10">
    <property type="entry name" value="TonB-dependent receptor, plug domain"/>
    <property type="match status" value="1"/>
</dbReference>
<evidence type="ECO:0000313" key="5">
    <source>
        <dbReference type="EMBL" id="PWB74983.1"/>
    </source>
</evidence>
<dbReference type="PROSITE" id="PS52016">
    <property type="entry name" value="TONB_DEPENDENT_REC_3"/>
    <property type="match status" value="1"/>
</dbReference>
<evidence type="ECO:0000256" key="1">
    <source>
        <dbReference type="ARBA" id="ARBA00022729"/>
    </source>
</evidence>
<organism evidence="5 6">
    <name type="scientific">candidate division GN15 bacterium</name>
    <dbReference type="NCBI Taxonomy" id="2072418"/>
    <lineage>
        <taxon>Bacteria</taxon>
        <taxon>candidate division GN15</taxon>
    </lineage>
</organism>
<keyword evidence="2" id="KW-0813">Transport</keyword>
<dbReference type="GO" id="GO:0009279">
    <property type="term" value="C:cell outer membrane"/>
    <property type="evidence" value="ECO:0007669"/>
    <property type="project" value="UniProtKB-SubCell"/>
</dbReference>
<keyword evidence="2" id="KW-0998">Cell outer membrane</keyword>
<evidence type="ECO:0000259" key="4">
    <source>
        <dbReference type="Pfam" id="PF07715"/>
    </source>
</evidence>
<keyword evidence="1 3" id="KW-0732">Signal</keyword>
<dbReference type="AlphaFoldDB" id="A0A855X4L9"/>
<comment type="subcellular location">
    <subcellularLocation>
        <location evidence="2">Cell outer membrane</location>
        <topology evidence="2">Multi-pass membrane protein</topology>
    </subcellularLocation>
</comment>
<dbReference type="GO" id="GO:0015344">
    <property type="term" value="F:siderophore uptake transmembrane transporter activity"/>
    <property type="evidence" value="ECO:0007669"/>
    <property type="project" value="TreeGrafter"/>
</dbReference>
<dbReference type="PANTHER" id="PTHR30069">
    <property type="entry name" value="TONB-DEPENDENT OUTER MEMBRANE RECEPTOR"/>
    <property type="match status" value="1"/>
</dbReference>
<keyword evidence="2" id="KW-0812">Transmembrane</keyword>
<comment type="similarity">
    <text evidence="2">Belongs to the TonB-dependent receptor family.</text>
</comment>
<dbReference type="Proteomes" id="UP000250918">
    <property type="component" value="Unassembled WGS sequence"/>
</dbReference>
<name>A0A855X4L9_9BACT</name>
<gene>
    <name evidence="5" type="ORF">C3F09_03115</name>
</gene>
<reference evidence="5 6" key="1">
    <citation type="journal article" date="2018" name="ISME J.">
        <title>A methanotrophic archaeon couples anaerobic oxidation of methane to Fe(III) reduction.</title>
        <authorList>
            <person name="Cai C."/>
            <person name="Leu A.O."/>
            <person name="Xie G.J."/>
            <person name="Guo J."/>
            <person name="Feng Y."/>
            <person name="Zhao J.X."/>
            <person name="Tyson G.W."/>
            <person name="Yuan Z."/>
            <person name="Hu S."/>
        </authorList>
    </citation>
    <scope>NUCLEOTIDE SEQUENCE [LARGE SCALE GENOMIC DNA]</scope>
    <source>
        <strain evidence="5">FeB_12</strain>
    </source>
</reference>
<comment type="caution">
    <text evidence="5">The sequence shown here is derived from an EMBL/GenBank/DDBJ whole genome shotgun (WGS) entry which is preliminary data.</text>
</comment>
<accession>A0A855X4L9</accession>
<dbReference type="InterPro" id="IPR012910">
    <property type="entry name" value="Plug_dom"/>
</dbReference>
<dbReference type="GO" id="GO:0044718">
    <property type="term" value="P:siderophore transmembrane transport"/>
    <property type="evidence" value="ECO:0007669"/>
    <property type="project" value="TreeGrafter"/>
</dbReference>
<keyword evidence="2" id="KW-1134">Transmembrane beta strand</keyword>
<dbReference type="Gene3D" id="2.60.40.1120">
    <property type="entry name" value="Carboxypeptidase-like, regulatory domain"/>
    <property type="match status" value="1"/>
</dbReference>
<evidence type="ECO:0000256" key="2">
    <source>
        <dbReference type="PROSITE-ProRule" id="PRU01360"/>
    </source>
</evidence>